<keyword evidence="1" id="KW-0677">Repeat</keyword>
<dbReference type="EMBL" id="CAJOBC010000550">
    <property type="protein sequence ID" value="CAF3599624.1"/>
    <property type="molecule type" value="Genomic_DNA"/>
</dbReference>
<organism evidence="5 7">
    <name type="scientific">Didymodactylos carnosus</name>
    <dbReference type="NCBI Taxonomy" id="1234261"/>
    <lineage>
        <taxon>Eukaryota</taxon>
        <taxon>Metazoa</taxon>
        <taxon>Spiralia</taxon>
        <taxon>Gnathifera</taxon>
        <taxon>Rotifera</taxon>
        <taxon>Eurotatoria</taxon>
        <taxon>Bdelloidea</taxon>
        <taxon>Philodinida</taxon>
        <taxon>Philodinidae</taxon>
        <taxon>Didymodactylos</taxon>
    </lineage>
</organism>
<dbReference type="SMART" id="SM00248">
    <property type="entry name" value="ANK"/>
    <property type="match status" value="6"/>
</dbReference>
<feature type="compositionally biased region" description="Basic and acidic residues" evidence="4">
    <location>
        <begin position="545"/>
        <end position="555"/>
    </location>
</feature>
<reference evidence="5" key="1">
    <citation type="submission" date="2021-02" db="EMBL/GenBank/DDBJ databases">
        <authorList>
            <person name="Nowell W R."/>
        </authorList>
    </citation>
    <scope>NUCLEOTIDE SEQUENCE</scope>
</reference>
<dbReference type="InterPro" id="IPR002110">
    <property type="entry name" value="Ankyrin_rpt"/>
</dbReference>
<feature type="region of interest" description="Disordered" evidence="4">
    <location>
        <begin position="1389"/>
        <end position="1413"/>
    </location>
</feature>
<accession>A0A813TTF3</accession>
<sequence>MKISHVWNVINDKCTKDVLNFHGVINDRIAFIDCIERKHNVTPLMVAAGKGFYEKVKILLVHGAKPNKQCLTGDTALSIAVHRQKYKIVELLLDYGASPNIQNQAGKTALHRAVISYSDEDANHIRTLLRVYIIKSDRSQRIAIDEAALKHKPQIMDVLLTHDKNLINQSYRACILATRLGDDDCIKVLLNHGYDVNMTNSTYITPLHIAVNSQNATTAQLLVSHGAKIDVINNRGETPLSIAEQLPLMQRQKFLTILQNPIPPERNIGATLSNYGSSQVSTISYAHPLLQSHSNWTLDNDEYRSQTTPGSSVQNLLDPSNGTYWSCSLPRDAWVIFDFKHEHSISGIHLIGCDNVSTPKKGKIDVSNSHKIQGIGFYGIDTQLVDLLNKYKLENIINILLANGINDLETLHEKRDEVMNSTHFIDINQHFQFKKLIESIKTPVLMYLEWLNFPQSRAIAGEKLQTFSVVANENITDRVRLEEKTGRYEIRVVSHERPEIHTRWHEVVVGFKSSDIRKPVYEHLYLNNNPSDRIPPSSFKIGQRSLDKQRDDDNRGLFTEVYDSTLDEELPSVRSTSHSTEKNIYHFSKNKPTVATDHLFAFEYKEEENESKNNDGQNQIKVVQPYYIGRNSASNHEYIQHPSDVSEQQKKQKPNHNYDSYNGGSTKRRDTNGINGNGKQPYSSSSSSTISHNQNHNQQPPYTEEKAKENTRPSRPTIREDWEQLPEFVEYCLTPTKYYCRYLTPTKDRRKKMVNELKKAKNQNESSSQDDGVDSWNNNSELSNNTDDNKNKVLTNMNISHTKHQNELKSPPVTVNGSLQEYKQYRIKSGDLSFTQKPIISDEDKEKNLYNYIPANTEMQLTFKAIVQGPGKSLVHERALNGITQYKHDQNSLQKFTSDNNWRLKTNDKTHADHSPRIRPIDESIIVNNNNQQQQQRKEEPIINIQETKNNDYMPNVHRKSTNSTLIGFKKPADDMPHRTQLNNERIDQQKTKNNESPHSSTNRKFSFPLSSPFTPQNAVTSPNAYETIEPVDETNDQKKSSFINKTDDHFRFRPDSSQPAPAFVDSEYNFNRSQLSDRVSLSSLKQADREIEESDQEEDNTSECQSFGHAPMNNSVLPTNRSNQNELLQQSNQRFEQDDAENYYAEPDFIPSQTSNAAAKSTEIFPIFDKATTTMKNQPPVEAVGNNSLSINDRSPYSYMEVTDDVNANDYAQNERQKNIYEQENQSSDVLNSSYYEHGYQIHTNQNPTEPRIPVSSPPLSTHITSSAKDYEISIKSNTDSMSTSVDKERPETQSWSYPPFSPTQQPPAPYQQQPSFGQKSFAPSHTGSSNSKTPKKKSFFGASYPKTFPIQTKILKIHNVDSFKTISQESSLEDIITEESDPFRYRGRNTPGIKLRRPLDSDSEESDMSSKRPLVFETPELVNKNVQTTEKLLRNVATMYQPVTRDVGTAPPSFPRSTSTQTTLPQHFNNSIQEQYPPHIARCRPVSYSDNRNNEPPPSRRRRSSDDYEHSSPQTSMCHDKCSYVPNGYDQPCQNDQEKDYPYRPSEIIKSRPDVGYSPKIDSEKTTLSIGTDTGTDRLKENRGVQNETKPQKNASTMSDNELSTTTLKQNKGNTKIDSEKTTLSIGTDTGMDRLKENRGVQNETKPQKNASTMSDNELSTTTLKQNKGNTKIDSEKTTLSIGTDTGMDRLKENRSVQNETKPQKNASTMSDNELSTTTLKRNKGNKKISISKRNIGVDTTSLAQQYWIPVASTYRSKLPTECIEKQKPYSEQAANNDGLKKPHSEKDQLKTIDMNNSIRDKDPKLLLSERKSISFENSRYDDDGDDKQPQQPTYYPPSVKNLDLKQADMSLLDNNESLLNIGSINYISDPIMDEYADQFSTKSNNGNSNRIKFDETNKRNTLMMPVLNMSRLYLVEKQQLRKKDFSLPRQMSQGHNERLFFHNKNNDNREKSSIPLQKGQQPRRPSQSNGNFFLSKKPSMTTADSSFMDDNIYSKIDT</sequence>
<protein>
    <submittedName>
        <fullName evidence="5">Uncharacterized protein</fullName>
    </submittedName>
</protein>
<feature type="compositionally biased region" description="Polar residues" evidence="4">
    <location>
        <begin position="672"/>
        <end position="682"/>
    </location>
</feature>
<feature type="compositionally biased region" description="Polar residues" evidence="4">
    <location>
        <begin position="763"/>
        <end position="792"/>
    </location>
</feature>
<feature type="region of interest" description="Disordered" evidence="4">
    <location>
        <begin position="1446"/>
        <end position="1466"/>
    </location>
</feature>
<dbReference type="GO" id="GO:0006396">
    <property type="term" value="P:RNA processing"/>
    <property type="evidence" value="ECO:0007669"/>
    <property type="project" value="TreeGrafter"/>
</dbReference>
<feature type="region of interest" description="Disordered" evidence="4">
    <location>
        <begin position="535"/>
        <end position="555"/>
    </location>
</feature>
<feature type="compositionally biased region" description="Basic and acidic residues" evidence="4">
    <location>
        <begin position="703"/>
        <end position="720"/>
    </location>
</feature>
<feature type="compositionally biased region" description="Polar residues" evidence="4">
    <location>
        <begin position="1642"/>
        <end position="1672"/>
    </location>
</feature>
<dbReference type="SUPFAM" id="SSF49785">
    <property type="entry name" value="Galactose-binding domain-like"/>
    <property type="match status" value="1"/>
</dbReference>
<feature type="compositionally biased region" description="Polar residues" evidence="4">
    <location>
        <begin position="1276"/>
        <end position="1286"/>
    </location>
</feature>
<feature type="region of interest" description="Disordered" evidence="4">
    <location>
        <begin position="757"/>
        <end position="792"/>
    </location>
</feature>
<feature type="compositionally biased region" description="Polar residues" evidence="4">
    <location>
        <begin position="689"/>
        <end position="701"/>
    </location>
</feature>
<feature type="compositionally biased region" description="Polar residues" evidence="4">
    <location>
        <begin position="1259"/>
        <end position="1269"/>
    </location>
</feature>
<feature type="compositionally biased region" description="Basic and acidic residues" evidence="4">
    <location>
        <begin position="1781"/>
        <end position="1793"/>
    </location>
</feature>
<feature type="region of interest" description="Disordered" evidence="4">
    <location>
        <begin position="1081"/>
        <end position="1121"/>
    </location>
</feature>
<evidence type="ECO:0000256" key="4">
    <source>
        <dbReference type="SAM" id="MobiDB-lite"/>
    </source>
</evidence>
<dbReference type="Pfam" id="PF12796">
    <property type="entry name" value="Ank_2"/>
    <property type="match status" value="2"/>
</dbReference>
<dbReference type="OrthoDB" id="10042942at2759"/>
<proteinExistence type="predicted"/>
<dbReference type="InterPro" id="IPR008979">
    <property type="entry name" value="Galactose-bd-like_sf"/>
</dbReference>
<dbReference type="Proteomes" id="UP000663829">
    <property type="component" value="Unassembled WGS sequence"/>
</dbReference>
<feature type="compositionally biased region" description="Polar residues" evidence="4">
    <location>
        <begin position="1957"/>
        <end position="1988"/>
    </location>
</feature>
<feature type="repeat" description="ANK" evidence="3">
    <location>
        <begin position="72"/>
        <end position="104"/>
    </location>
</feature>
<comment type="caution">
    <text evidence="5">The sequence shown here is derived from an EMBL/GenBank/DDBJ whole genome shotgun (WGS) entry which is preliminary data.</text>
</comment>
<feature type="region of interest" description="Disordered" evidence="4">
    <location>
        <begin position="1244"/>
        <end position="1340"/>
    </location>
</feature>
<feature type="compositionally biased region" description="Pro residues" evidence="4">
    <location>
        <begin position="1301"/>
        <end position="1311"/>
    </location>
</feature>
<gene>
    <name evidence="5" type="ORF">GPM918_LOCUS4172</name>
    <name evidence="6" type="ORF">SRO942_LOCUS4172</name>
</gene>
<feature type="compositionally biased region" description="Polar residues" evidence="4">
    <location>
        <begin position="1586"/>
        <end position="1616"/>
    </location>
</feature>
<feature type="region of interest" description="Disordered" evidence="4">
    <location>
        <begin position="1769"/>
        <end position="1842"/>
    </location>
</feature>
<feature type="compositionally biased region" description="Acidic residues" evidence="4">
    <location>
        <begin position="1091"/>
        <end position="1102"/>
    </location>
</feature>
<feature type="compositionally biased region" description="Basic and acidic residues" evidence="4">
    <location>
        <begin position="1538"/>
        <end position="1555"/>
    </location>
</feature>
<dbReference type="SUPFAM" id="SSF48403">
    <property type="entry name" value="Ankyrin repeat"/>
    <property type="match status" value="1"/>
</dbReference>
<dbReference type="InterPro" id="IPR036770">
    <property type="entry name" value="Ankyrin_rpt-contain_sf"/>
</dbReference>
<feature type="region of interest" description="Disordered" evidence="4">
    <location>
        <begin position="640"/>
        <end position="720"/>
    </location>
</feature>
<dbReference type="PANTHER" id="PTHR24141:SF1">
    <property type="entry name" value="2-5A-DEPENDENT RIBONUCLEASE"/>
    <property type="match status" value="1"/>
</dbReference>
<dbReference type="PROSITE" id="PS50297">
    <property type="entry name" value="ANK_REP_REGION"/>
    <property type="match status" value="3"/>
</dbReference>
<evidence type="ECO:0000313" key="5">
    <source>
        <dbReference type="EMBL" id="CAF0813724.1"/>
    </source>
</evidence>
<evidence type="ECO:0000256" key="2">
    <source>
        <dbReference type="ARBA" id="ARBA00023043"/>
    </source>
</evidence>
<keyword evidence="2 3" id="KW-0040">ANK repeat</keyword>
<feature type="compositionally biased region" description="Basic and acidic residues" evidence="4">
    <location>
        <begin position="985"/>
        <end position="996"/>
    </location>
</feature>
<feature type="region of interest" description="Disordered" evidence="4">
    <location>
        <begin position="1485"/>
        <end position="1723"/>
    </location>
</feature>
<feature type="repeat" description="ANK" evidence="3">
    <location>
        <begin position="39"/>
        <end position="67"/>
    </location>
</feature>
<feature type="compositionally biased region" description="Basic and acidic residues" evidence="4">
    <location>
        <begin position="1801"/>
        <end position="1824"/>
    </location>
</feature>
<dbReference type="Gene3D" id="1.25.40.20">
    <property type="entry name" value="Ankyrin repeat-containing domain"/>
    <property type="match status" value="2"/>
</dbReference>
<feature type="compositionally biased region" description="Polar residues" evidence="4">
    <location>
        <begin position="1698"/>
        <end position="1722"/>
    </location>
</feature>
<dbReference type="PANTHER" id="PTHR24141">
    <property type="entry name" value="2-5A-DEPENDENT RIBONUCLEASE"/>
    <property type="match status" value="1"/>
</dbReference>
<dbReference type="PROSITE" id="PS50088">
    <property type="entry name" value="ANK_REPEAT"/>
    <property type="match status" value="3"/>
</dbReference>
<dbReference type="EMBL" id="CAJNOQ010000550">
    <property type="protein sequence ID" value="CAF0813724.1"/>
    <property type="molecule type" value="Genomic_DNA"/>
</dbReference>
<feature type="region of interest" description="Disordered" evidence="4">
    <location>
        <begin position="953"/>
        <end position="1024"/>
    </location>
</feature>
<evidence type="ECO:0000313" key="7">
    <source>
        <dbReference type="Proteomes" id="UP000663829"/>
    </source>
</evidence>
<evidence type="ECO:0000313" key="6">
    <source>
        <dbReference type="EMBL" id="CAF3599624.1"/>
    </source>
</evidence>
<dbReference type="Proteomes" id="UP000681722">
    <property type="component" value="Unassembled WGS sequence"/>
</dbReference>
<feature type="compositionally biased region" description="Basic and acidic residues" evidence="4">
    <location>
        <begin position="1945"/>
        <end position="1955"/>
    </location>
</feature>
<dbReference type="Gene3D" id="2.60.120.260">
    <property type="entry name" value="Galactose-binding domain-like"/>
    <property type="match status" value="1"/>
</dbReference>
<feature type="region of interest" description="Disordered" evidence="4">
    <location>
        <begin position="1945"/>
        <end position="2001"/>
    </location>
</feature>
<evidence type="ECO:0000256" key="3">
    <source>
        <dbReference type="PROSITE-ProRule" id="PRU00023"/>
    </source>
</evidence>
<feature type="compositionally biased region" description="Polar residues" evidence="4">
    <location>
        <begin position="1317"/>
        <end position="1334"/>
    </location>
</feature>
<feature type="repeat" description="ANK" evidence="3">
    <location>
        <begin position="202"/>
        <end position="234"/>
    </location>
</feature>
<feature type="compositionally biased region" description="Polar residues" evidence="4">
    <location>
        <begin position="1457"/>
        <end position="1466"/>
    </location>
</feature>
<evidence type="ECO:0000256" key="1">
    <source>
        <dbReference type="ARBA" id="ARBA00022737"/>
    </source>
</evidence>
<feature type="compositionally biased region" description="Polar residues" evidence="4">
    <location>
        <begin position="655"/>
        <end position="665"/>
    </location>
</feature>
<dbReference type="GO" id="GO:0004540">
    <property type="term" value="F:RNA nuclease activity"/>
    <property type="evidence" value="ECO:0007669"/>
    <property type="project" value="TreeGrafter"/>
</dbReference>
<feature type="compositionally biased region" description="Polar residues" evidence="4">
    <location>
        <begin position="997"/>
        <end position="1024"/>
    </location>
</feature>
<keyword evidence="7" id="KW-1185">Reference proteome</keyword>
<dbReference type="GO" id="GO:0003723">
    <property type="term" value="F:RNA binding"/>
    <property type="evidence" value="ECO:0007669"/>
    <property type="project" value="TreeGrafter"/>
</dbReference>
<name>A0A813TTF3_9BILA</name>